<name>A0A8J2KZ25_9HEXA</name>
<evidence type="ECO:0000313" key="1">
    <source>
        <dbReference type="EMBL" id="CAG7823448.1"/>
    </source>
</evidence>
<dbReference type="OrthoDB" id="8191755at2759"/>
<protein>
    <submittedName>
        <fullName evidence="1">Uncharacterized protein</fullName>
    </submittedName>
</protein>
<accession>A0A8J2KZ25</accession>
<gene>
    <name evidence="1" type="ORF">AFUS01_LOCUS33665</name>
</gene>
<keyword evidence="2" id="KW-1185">Reference proteome</keyword>
<dbReference type="Proteomes" id="UP000708208">
    <property type="component" value="Unassembled WGS sequence"/>
</dbReference>
<feature type="non-terminal residue" evidence="1">
    <location>
        <position position="90"/>
    </location>
</feature>
<dbReference type="AlphaFoldDB" id="A0A8J2KZ25"/>
<sequence length="90" mass="10562">KYYKCKYPKTTRASILGAIRHVREGYSQREAAELYGWTRSVVQKYLKWSEPLIPEYITAGRFKPVFTSAQEDVIVAYAIELSERFYGMTR</sequence>
<organism evidence="1 2">
    <name type="scientific">Allacma fusca</name>
    <dbReference type="NCBI Taxonomy" id="39272"/>
    <lineage>
        <taxon>Eukaryota</taxon>
        <taxon>Metazoa</taxon>
        <taxon>Ecdysozoa</taxon>
        <taxon>Arthropoda</taxon>
        <taxon>Hexapoda</taxon>
        <taxon>Collembola</taxon>
        <taxon>Symphypleona</taxon>
        <taxon>Sminthuridae</taxon>
        <taxon>Allacma</taxon>
    </lineage>
</organism>
<evidence type="ECO:0000313" key="2">
    <source>
        <dbReference type="Proteomes" id="UP000708208"/>
    </source>
</evidence>
<proteinExistence type="predicted"/>
<dbReference type="Pfam" id="PF13384">
    <property type="entry name" value="HTH_23"/>
    <property type="match status" value="1"/>
</dbReference>
<dbReference type="EMBL" id="CAJVCH010529506">
    <property type="protein sequence ID" value="CAG7823448.1"/>
    <property type="molecule type" value="Genomic_DNA"/>
</dbReference>
<reference evidence="1" key="1">
    <citation type="submission" date="2021-06" db="EMBL/GenBank/DDBJ databases">
        <authorList>
            <person name="Hodson N. C."/>
            <person name="Mongue J. A."/>
            <person name="Jaron S. K."/>
        </authorList>
    </citation>
    <scope>NUCLEOTIDE SEQUENCE</scope>
</reference>
<comment type="caution">
    <text evidence="1">The sequence shown here is derived from an EMBL/GenBank/DDBJ whole genome shotgun (WGS) entry which is preliminary data.</text>
</comment>
<feature type="non-terminal residue" evidence="1">
    <location>
        <position position="1"/>
    </location>
</feature>